<feature type="transmembrane region" description="Helical" evidence="2">
    <location>
        <begin position="362"/>
        <end position="383"/>
    </location>
</feature>
<feature type="transmembrane region" description="Helical" evidence="2">
    <location>
        <begin position="48"/>
        <end position="70"/>
    </location>
</feature>
<organism evidence="3 4">
    <name type="scientific">Durusdinium trenchii</name>
    <dbReference type="NCBI Taxonomy" id="1381693"/>
    <lineage>
        <taxon>Eukaryota</taxon>
        <taxon>Sar</taxon>
        <taxon>Alveolata</taxon>
        <taxon>Dinophyceae</taxon>
        <taxon>Suessiales</taxon>
        <taxon>Symbiodiniaceae</taxon>
        <taxon>Durusdinium</taxon>
    </lineage>
</organism>
<evidence type="ECO:0000313" key="3">
    <source>
        <dbReference type="EMBL" id="CAK8999616.1"/>
    </source>
</evidence>
<keyword evidence="2" id="KW-1133">Transmembrane helix</keyword>
<evidence type="ECO:0000256" key="1">
    <source>
        <dbReference type="SAM" id="MobiDB-lite"/>
    </source>
</evidence>
<keyword evidence="2" id="KW-0812">Transmembrane</keyword>
<feature type="region of interest" description="Disordered" evidence="1">
    <location>
        <begin position="641"/>
        <end position="666"/>
    </location>
</feature>
<evidence type="ECO:0000256" key="2">
    <source>
        <dbReference type="SAM" id="Phobius"/>
    </source>
</evidence>
<feature type="transmembrane region" description="Helical" evidence="2">
    <location>
        <begin position="170"/>
        <end position="189"/>
    </location>
</feature>
<gene>
    <name evidence="3" type="ORF">CCMP2556_LOCUS5716</name>
</gene>
<evidence type="ECO:0008006" key="5">
    <source>
        <dbReference type="Google" id="ProtNLM"/>
    </source>
</evidence>
<protein>
    <recommendedName>
        <fullName evidence="5">Amino acid transporter transmembrane domain-containing protein</fullName>
    </recommendedName>
</protein>
<keyword evidence="2" id="KW-0472">Membrane</keyword>
<accession>A0ABP0IAN6</accession>
<dbReference type="PANTHER" id="PTHR22950">
    <property type="entry name" value="AMINO ACID TRANSPORTER"/>
    <property type="match status" value="1"/>
</dbReference>
<feature type="compositionally biased region" description="Basic residues" evidence="1">
    <location>
        <begin position="656"/>
        <end position="666"/>
    </location>
</feature>
<feature type="transmembrane region" description="Helical" evidence="2">
    <location>
        <begin position="322"/>
        <end position="341"/>
    </location>
</feature>
<comment type="caution">
    <text evidence="3">The sequence shown here is derived from an EMBL/GenBank/DDBJ whole genome shotgun (WGS) entry which is preliminary data.</text>
</comment>
<reference evidence="3 4" key="1">
    <citation type="submission" date="2024-02" db="EMBL/GenBank/DDBJ databases">
        <authorList>
            <person name="Chen Y."/>
            <person name="Shah S."/>
            <person name="Dougan E. K."/>
            <person name="Thang M."/>
            <person name="Chan C."/>
        </authorList>
    </citation>
    <scope>NUCLEOTIDE SEQUENCE [LARGE SCALE GENOMIC DNA]</scope>
</reference>
<feature type="transmembrane region" description="Helical" evidence="2">
    <location>
        <begin position="76"/>
        <end position="95"/>
    </location>
</feature>
<feature type="transmembrane region" description="Helical" evidence="2">
    <location>
        <begin position="433"/>
        <end position="452"/>
    </location>
</feature>
<feature type="transmembrane region" description="Helical" evidence="2">
    <location>
        <begin position="280"/>
        <end position="302"/>
    </location>
</feature>
<dbReference type="EMBL" id="CAXAMN010002447">
    <property type="protein sequence ID" value="CAK8999616.1"/>
    <property type="molecule type" value="Genomic_DNA"/>
</dbReference>
<name>A0ABP0IAN6_9DINO</name>
<feature type="transmembrane region" description="Helical" evidence="2">
    <location>
        <begin position="128"/>
        <end position="150"/>
    </location>
</feature>
<feature type="transmembrane region" description="Helical" evidence="2">
    <location>
        <begin position="389"/>
        <end position="413"/>
    </location>
</feature>
<evidence type="ECO:0000313" key="4">
    <source>
        <dbReference type="Proteomes" id="UP001642484"/>
    </source>
</evidence>
<keyword evidence="4" id="KW-1185">Reference proteome</keyword>
<proteinExistence type="predicted"/>
<dbReference type="Proteomes" id="UP001642484">
    <property type="component" value="Unassembled WGS sequence"/>
</dbReference>
<sequence length="666" mass="73813">MRRDSFEIDTSRLREPQRASTERTSFVLNAHDAAGKGSSFVYISSGKGLSICEATTVIFNSGLGATIAAVPYFANLSGYLGFVFVTVAMAVTGVLEQQTLLRASADRNAKTFDELCQPIPAWARQMTVWCGLVYLWACAGWYFHFVLSFVEAQLCPVLCRSSGDNFLCQSRWHFGFPIGIMLFAVSFPAELSGSMSRAINCTSMIAKTTAILIALVKGALVWHQKTEASELIAWKPTAFAAVASNMIGTFANTGIMPQVAADLKPSLLHRAVRICPCSAVSLQTCVCLAVGLVGYASLGNLVELDAFKVYQEHYPDMMSRTIQFAGALMMYLCYPFLVLPCKSQIWSFMTSNPEIRLSEAPFAIQVLMTSFFAVTNVVTPILVGPKAFANFLIILGCTVGVWMNLFLPALIIVHAQILPSRSSGVSSRASVTLVLWLCFVGVLCLIEGMVSMTKLVRLSSGSRPHSVDWQLNLRGGVGRKPDDGWRRYFTRKQASFDAIARNCTPENEAYRTRLGTPFDPSFDRHQGAVKCATIRDMPLSFERAKGCEGAQAGQWQHIFQARPAATRPQLKHLTSLREMPGQHPGMTISDNRSDTCWVEMMGKKRWEQFRPENPLERHPREGGDVKLHHLYYLKVRPEPDDEARVLRTTKTPRLVPKAKSKTKANQ</sequence>